<evidence type="ECO:0000256" key="2">
    <source>
        <dbReference type="ARBA" id="ARBA00022801"/>
    </source>
</evidence>
<evidence type="ECO:0000256" key="4">
    <source>
        <dbReference type="SAM" id="SignalP"/>
    </source>
</evidence>
<organism evidence="6 7">
    <name type="scientific">Metarhizium rileyi (strain RCEF 4871)</name>
    <name type="common">Nomuraea rileyi</name>
    <dbReference type="NCBI Taxonomy" id="1649241"/>
    <lineage>
        <taxon>Eukaryota</taxon>
        <taxon>Fungi</taxon>
        <taxon>Dikarya</taxon>
        <taxon>Ascomycota</taxon>
        <taxon>Pezizomycotina</taxon>
        <taxon>Sordariomycetes</taxon>
        <taxon>Hypocreomycetidae</taxon>
        <taxon>Hypocreales</taxon>
        <taxon>Clavicipitaceae</taxon>
        <taxon>Metarhizium</taxon>
    </lineage>
</organism>
<evidence type="ECO:0000259" key="5">
    <source>
        <dbReference type="Pfam" id="PF01764"/>
    </source>
</evidence>
<dbReference type="GO" id="GO:0006629">
    <property type="term" value="P:lipid metabolic process"/>
    <property type="evidence" value="ECO:0007669"/>
    <property type="project" value="InterPro"/>
</dbReference>
<dbReference type="PANTHER" id="PTHR46640:SF1">
    <property type="entry name" value="FUNGAL LIPASE-LIKE DOMAIN-CONTAINING PROTEIN-RELATED"/>
    <property type="match status" value="1"/>
</dbReference>
<feature type="signal peptide" evidence="4">
    <location>
        <begin position="1"/>
        <end position="20"/>
    </location>
</feature>
<sequence length="389" mass="41860">MRFSITGLSVLLSLVATSSAETASEEMLRNIDTFARYAAFGYCDHLVDGRNINTGTKVCSGGGIPGGCGDLQDAVVVMEFPSSEGAAGYVALSNKTQQIVVSFRGSKPGRDFLSDVNTCKTRTPKFLNFMQGAVDWVARGMQDNMDKISRPIISNVVKATCSVLGGAVIDTSDPLFPICPDCQLHSGFYEAFKGLKDKMLETVKEQKAAHPDFEVVVTGYSLGAALATLGAAYLRKAGFVADMYTYGSPRVGDAKFAEFVSNQRKGKNFRITNANDPVANIPWQDAGFGHVSPEYWFPQGLAAKEMQVCSGTDNLQCSGSFPFNLHNVAGGKARMKPHVWTEYAIGFPFTGPSACPGRSGRKGNPEDSRPFSEEEVAAMRRLASEGAEE</sequence>
<dbReference type="EMBL" id="SBHS01000005">
    <property type="protein sequence ID" value="TWU76423.1"/>
    <property type="molecule type" value="Genomic_DNA"/>
</dbReference>
<dbReference type="Proteomes" id="UP000317257">
    <property type="component" value="Unassembled WGS sequence"/>
</dbReference>
<dbReference type="PANTHER" id="PTHR46640">
    <property type="entry name" value="TRIACYLGLYCEROL LIPASE, PUTATIVE (AFU_ORTHOLOGUE AFUA_6G06510)-RELATED"/>
    <property type="match status" value="1"/>
</dbReference>
<dbReference type="Gene3D" id="3.40.50.1820">
    <property type="entry name" value="alpha/beta hydrolase"/>
    <property type="match status" value="2"/>
</dbReference>
<proteinExistence type="predicted"/>
<dbReference type="InterPro" id="IPR051299">
    <property type="entry name" value="AB_hydrolase_lip/est"/>
</dbReference>
<feature type="domain" description="Fungal lipase-type" evidence="5">
    <location>
        <begin position="100"/>
        <end position="284"/>
    </location>
</feature>
<name>A0A5C6GK69_METRR</name>
<keyword evidence="1 4" id="KW-0732">Signal</keyword>
<comment type="caution">
    <text evidence="6">The sequence shown here is derived from an EMBL/GenBank/DDBJ whole genome shotgun (WGS) entry which is preliminary data.</text>
</comment>
<evidence type="ECO:0000313" key="6">
    <source>
        <dbReference type="EMBL" id="TWU76423.1"/>
    </source>
</evidence>
<evidence type="ECO:0000256" key="3">
    <source>
        <dbReference type="SAM" id="MobiDB-lite"/>
    </source>
</evidence>
<dbReference type="AlphaFoldDB" id="A0A5C6GK69"/>
<protein>
    <recommendedName>
        <fullName evidence="5">Fungal lipase-type domain-containing protein</fullName>
    </recommendedName>
</protein>
<keyword evidence="2" id="KW-0378">Hydrolase</keyword>
<gene>
    <name evidence="6" type="ORF">ED733_006903</name>
</gene>
<feature type="compositionally biased region" description="Basic and acidic residues" evidence="3">
    <location>
        <begin position="363"/>
        <end position="372"/>
    </location>
</feature>
<feature type="chain" id="PRO_5023078295" description="Fungal lipase-type domain-containing protein" evidence="4">
    <location>
        <begin position="21"/>
        <end position="389"/>
    </location>
</feature>
<evidence type="ECO:0000313" key="7">
    <source>
        <dbReference type="Proteomes" id="UP000317257"/>
    </source>
</evidence>
<evidence type="ECO:0000256" key="1">
    <source>
        <dbReference type="ARBA" id="ARBA00022729"/>
    </source>
</evidence>
<dbReference type="InterPro" id="IPR002921">
    <property type="entry name" value="Fungal_lipase-type"/>
</dbReference>
<dbReference type="CDD" id="cd00519">
    <property type="entry name" value="Lipase_3"/>
    <property type="match status" value="1"/>
</dbReference>
<reference evidence="7" key="1">
    <citation type="submission" date="2018-12" db="EMBL/GenBank/DDBJ databases">
        <title>The complete genome of Metarhizium rileyi, a key fungal pathogen of Lepidoptera.</title>
        <authorList>
            <person name="Binneck E."/>
            <person name="Lastra C.C.L."/>
            <person name="Sosa-Gomez D.R."/>
        </authorList>
    </citation>
    <scope>NUCLEOTIDE SEQUENCE [LARGE SCALE GENOMIC DNA]</scope>
    <source>
        <strain evidence="7">Cep018-CH2</strain>
    </source>
</reference>
<accession>A0A5C6GK69</accession>
<dbReference type="InterPro" id="IPR029058">
    <property type="entry name" value="AB_hydrolase_fold"/>
</dbReference>
<dbReference type="Pfam" id="PF01764">
    <property type="entry name" value="Lipase_3"/>
    <property type="match status" value="1"/>
</dbReference>
<dbReference type="SUPFAM" id="SSF53474">
    <property type="entry name" value="alpha/beta-Hydrolases"/>
    <property type="match status" value="1"/>
</dbReference>
<dbReference type="GO" id="GO:0016787">
    <property type="term" value="F:hydrolase activity"/>
    <property type="evidence" value="ECO:0007669"/>
    <property type="project" value="UniProtKB-KW"/>
</dbReference>
<feature type="region of interest" description="Disordered" evidence="3">
    <location>
        <begin position="354"/>
        <end position="375"/>
    </location>
</feature>